<dbReference type="InterPro" id="IPR003599">
    <property type="entry name" value="Ig_sub"/>
</dbReference>
<evidence type="ECO:0000313" key="9">
    <source>
        <dbReference type="Proteomes" id="UP000515163"/>
    </source>
</evidence>
<accession>A0A6P8HCT4</accession>
<feature type="domain" description="Ig-like" evidence="8">
    <location>
        <begin position="11"/>
        <end position="131"/>
    </location>
</feature>
<sequence length="388" mass="43581">MHCFNIAIVLPILVYLQFIDIKGALSAVDVKQNECYKSKALLDCPLYKDPSMVLKWRYQELLTGRWSKIAIVKSGKARVFPVNSNLDGRFILHSNGSLEIRSLHHDDETLYQCIVMQRGDREAHLIELNVACGHTTVTKREVCIEEDVVLDCDAKHRTNPRKLKQVTWKKESDGKQGSSFSKVAALYDDVTTDANDGFSIHSNGALLVRKGREEGNMTYKCDVSRTDGNKDETHLVHVKSIKCRNETQKPVKRNIGSVSMTTEGASVIITQKTIVCGGVLNNSVGTFQSPNFPSAYPANSHCKWTISLPQDYAAINITLDHLNLEPEKRCRYDYLAVYDRLDNQVGCRHCGLYGKTIIFQVRGRTAVVVFKSDDSVQKTGFKVSYRGV</sequence>
<dbReference type="SMART" id="SM00042">
    <property type="entry name" value="CUB"/>
    <property type="match status" value="1"/>
</dbReference>
<dbReference type="SMART" id="SM00409">
    <property type="entry name" value="IG"/>
    <property type="match status" value="2"/>
</dbReference>
<organism evidence="9 10">
    <name type="scientific">Actinia tenebrosa</name>
    <name type="common">Australian red waratah sea anemone</name>
    <dbReference type="NCBI Taxonomy" id="6105"/>
    <lineage>
        <taxon>Eukaryota</taxon>
        <taxon>Metazoa</taxon>
        <taxon>Cnidaria</taxon>
        <taxon>Anthozoa</taxon>
        <taxon>Hexacorallia</taxon>
        <taxon>Actiniaria</taxon>
        <taxon>Actiniidae</taxon>
        <taxon>Actinia</taxon>
    </lineage>
</organism>
<dbReference type="InterPro" id="IPR036179">
    <property type="entry name" value="Ig-like_dom_sf"/>
</dbReference>
<dbReference type="SUPFAM" id="SSF48726">
    <property type="entry name" value="Immunoglobulin"/>
    <property type="match status" value="2"/>
</dbReference>
<comment type="caution">
    <text evidence="5">Lacks conserved residue(s) required for the propagation of feature annotation.</text>
</comment>
<keyword evidence="3" id="KW-1015">Disulfide bond</keyword>
<gene>
    <name evidence="10" type="primary">LOC116291241</name>
</gene>
<name>A0A6P8HCT4_ACTTE</name>
<evidence type="ECO:0000256" key="6">
    <source>
        <dbReference type="SAM" id="SignalP"/>
    </source>
</evidence>
<dbReference type="CDD" id="cd00041">
    <property type="entry name" value="CUB"/>
    <property type="match status" value="1"/>
</dbReference>
<feature type="domain" description="CUB" evidence="7">
    <location>
        <begin position="276"/>
        <end position="388"/>
    </location>
</feature>
<dbReference type="OrthoDB" id="5975444at2759"/>
<dbReference type="InterPro" id="IPR007110">
    <property type="entry name" value="Ig-like_dom"/>
</dbReference>
<keyword evidence="2" id="KW-0677">Repeat</keyword>
<reference evidence="10" key="1">
    <citation type="submission" date="2025-08" db="UniProtKB">
        <authorList>
            <consortium name="RefSeq"/>
        </authorList>
    </citation>
    <scope>IDENTIFICATION</scope>
    <source>
        <tissue evidence="10">Tentacle</tissue>
    </source>
</reference>
<dbReference type="Pfam" id="PF00431">
    <property type="entry name" value="CUB"/>
    <property type="match status" value="1"/>
</dbReference>
<protein>
    <submittedName>
        <fullName evidence="10">Uncharacterized protein LOC116291241 isoform X1</fullName>
    </submittedName>
</protein>
<feature type="domain" description="Ig-like" evidence="8">
    <location>
        <begin position="146"/>
        <end position="237"/>
    </location>
</feature>
<dbReference type="Proteomes" id="UP000515163">
    <property type="component" value="Unplaced"/>
</dbReference>
<evidence type="ECO:0000313" key="10">
    <source>
        <dbReference type="RefSeq" id="XP_031554244.1"/>
    </source>
</evidence>
<dbReference type="FunFam" id="2.60.120.290:FF:000003">
    <property type="entry name" value="Neuropilin"/>
    <property type="match status" value="1"/>
</dbReference>
<evidence type="ECO:0000259" key="7">
    <source>
        <dbReference type="PROSITE" id="PS01180"/>
    </source>
</evidence>
<feature type="chain" id="PRO_5027871974" evidence="6">
    <location>
        <begin position="27"/>
        <end position="388"/>
    </location>
</feature>
<dbReference type="AlphaFoldDB" id="A0A6P8HCT4"/>
<dbReference type="SUPFAM" id="SSF49854">
    <property type="entry name" value="Spermadhesin, CUB domain"/>
    <property type="match status" value="1"/>
</dbReference>
<keyword evidence="4" id="KW-0325">Glycoprotein</keyword>
<dbReference type="InterPro" id="IPR000859">
    <property type="entry name" value="CUB_dom"/>
</dbReference>
<dbReference type="PROSITE" id="PS50835">
    <property type="entry name" value="IG_LIKE"/>
    <property type="match status" value="2"/>
</dbReference>
<dbReference type="PANTHER" id="PTHR24251:SF30">
    <property type="entry name" value="MEMBRANE FRIZZLED-RELATED PROTEIN"/>
    <property type="match status" value="1"/>
</dbReference>
<proteinExistence type="predicted"/>
<feature type="signal peptide" evidence="6">
    <location>
        <begin position="1"/>
        <end position="26"/>
    </location>
</feature>
<evidence type="ECO:0000256" key="1">
    <source>
        <dbReference type="ARBA" id="ARBA00022729"/>
    </source>
</evidence>
<evidence type="ECO:0000256" key="3">
    <source>
        <dbReference type="ARBA" id="ARBA00023157"/>
    </source>
</evidence>
<evidence type="ECO:0000256" key="5">
    <source>
        <dbReference type="PROSITE-ProRule" id="PRU00059"/>
    </source>
</evidence>
<keyword evidence="1 6" id="KW-0732">Signal</keyword>
<dbReference type="RefSeq" id="XP_031554244.1">
    <property type="nucleotide sequence ID" value="XM_031698384.1"/>
</dbReference>
<dbReference type="InterPro" id="IPR035914">
    <property type="entry name" value="Sperma_CUB_dom_sf"/>
</dbReference>
<dbReference type="PANTHER" id="PTHR24251">
    <property type="entry name" value="OVOCHYMASE-RELATED"/>
    <property type="match status" value="1"/>
</dbReference>
<evidence type="ECO:0000259" key="8">
    <source>
        <dbReference type="PROSITE" id="PS50835"/>
    </source>
</evidence>
<evidence type="ECO:0000256" key="4">
    <source>
        <dbReference type="ARBA" id="ARBA00023180"/>
    </source>
</evidence>
<dbReference type="Gene3D" id="2.60.40.10">
    <property type="entry name" value="Immunoglobulins"/>
    <property type="match status" value="2"/>
</dbReference>
<evidence type="ECO:0000256" key="2">
    <source>
        <dbReference type="ARBA" id="ARBA00022737"/>
    </source>
</evidence>
<dbReference type="InParanoid" id="A0A6P8HCT4"/>
<keyword evidence="9" id="KW-1185">Reference proteome</keyword>
<dbReference type="KEGG" id="aten:116291241"/>
<dbReference type="GeneID" id="116291241"/>
<dbReference type="InterPro" id="IPR013783">
    <property type="entry name" value="Ig-like_fold"/>
</dbReference>
<dbReference type="PROSITE" id="PS01180">
    <property type="entry name" value="CUB"/>
    <property type="match status" value="1"/>
</dbReference>
<dbReference type="Gene3D" id="2.60.120.290">
    <property type="entry name" value="Spermadhesin, CUB domain"/>
    <property type="match status" value="1"/>
</dbReference>